<dbReference type="InterPro" id="IPR008963">
    <property type="entry name" value="Purple_acid_Pase-like_N"/>
</dbReference>
<comment type="cofactor">
    <cofactor evidence="1">
        <name>pyridoxal 5'-phosphate</name>
        <dbReference type="ChEBI" id="CHEBI:597326"/>
    </cofactor>
</comment>
<dbReference type="SUPFAM" id="SSF56300">
    <property type="entry name" value="Metallo-dependent phosphatases"/>
    <property type="match status" value="1"/>
</dbReference>
<evidence type="ECO:0000256" key="9">
    <source>
        <dbReference type="RuleBase" id="RU000480"/>
    </source>
</evidence>
<dbReference type="InterPro" id="IPR015421">
    <property type="entry name" value="PyrdxlP-dep_Trfase_major"/>
</dbReference>
<evidence type="ECO:0000256" key="6">
    <source>
        <dbReference type="ARBA" id="ARBA00022729"/>
    </source>
</evidence>
<dbReference type="PANTHER" id="PTHR11879:SF22">
    <property type="entry name" value="ASPARTATE AMINOTRANSFERASE, MITOCHONDRIAL"/>
    <property type="match status" value="1"/>
</dbReference>
<evidence type="ECO:0000256" key="4">
    <source>
        <dbReference type="ARBA" id="ARBA00022576"/>
    </source>
</evidence>
<dbReference type="InterPro" id="IPR004838">
    <property type="entry name" value="NHTrfase_class1_PyrdxlP-BS"/>
</dbReference>
<keyword evidence="13" id="KW-1185">Reference proteome</keyword>
<dbReference type="GO" id="GO:0006520">
    <property type="term" value="P:amino acid metabolic process"/>
    <property type="evidence" value="ECO:0007669"/>
    <property type="project" value="InterPro"/>
</dbReference>
<dbReference type="NCBIfam" id="NF006719">
    <property type="entry name" value="PRK09257.1"/>
    <property type="match status" value="1"/>
</dbReference>
<comment type="miscellaneous">
    <text evidence="9">In eukaryotes there are cytoplasmic, mitochondrial and chloroplastic isozymes.</text>
</comment>
<evidence type="ECO:0000256" key="1">
    <source>
        <dbReference type="ARBA" id="ARBA00001933"/>
    </source>
</evidence>
<dbReference type="FunCoup" id="D3BTH8">
    <property type="interactions" value="785"/>
</dbReference>
<evidence type="ECO:0000313" key="13">
    <source>
        <dbReference type="Proteomes" id="UP000001396"/>
    </source>
</evidence>
<dbReference type="InterPro" id="IPR000796">
    <property type="entry name" value="Asp_trans"/>
</dbReference>
<dbReference type="Gene3D" id="3.90.1150.10">
    <property type="entry name" value="Aspartate Aminotransferase, domain 1"/>
    <property type="match status" value="1"/>
</dbReference>
<sequence>MPHLEVARFIHWVHLTNLTPNTTYYFSCGSDAHGWSDERRFKTQSNDPNASYTFVVGGDVDTTEVAESISKIAAQQSPMFALVGGDLAYDRAQYSCYRIVDKWLDTWQKVMVTPEGNSIPIVSAVGNHEVIGDYQASRDRIPFYLRYFPQMSKENDPGQDVDSRPSYGALTIGGPNGTVIMRLDSGHIADATLSKQADYMSNAFDNQFKNSLYRFALYHVPAYPTIRAYTTKYSADIREKFVPVFDKYKFQISFENHDHAYKRSLPLYADEIASTPTDGKINGTVYMGDGNWGVSSRTLPSSRWYQAFTAKDNYILRVDITPKEITYKALNVENNMLTRSNRVFQPIFRYYSSGRWSKVQKGPEDPILGVSVAFNKDTSPSKINLGVGAYRDENGKPFVLDCVKKADKKIFEAGVDHEYAPIAGVASFNQLSAQLALGEDSAPLKEKRVVTVQAISGTGALRIAAEFIARFLPGATAYVPNPTWGNHNVIFADSGVPVKSYTYYNPSNCGLNFEGMFKDIQAAPNGSVILLHACAHNPTGVDPSLEQWQKLSTLCKEKQHFVLFDFAYQGFASGSPEKDAEPIRLFVKDGHEIGLCQSFAKNFGLYGERIGAFSLIAATAEEASNIESQLKILIRPMYSNPPVYGARLVSTILSNKDLTSEWRSEVKLMADRIINMREQLVKYLKQHGSTRNWDHITNQIGMFCYTGLTPEQVDRLASEFHIYLTRNGRISIAGINSRNVEYLAKAMHKVTSESK</sequence>
<comment type="subunit">
    <text evidence="3 9">Homodimer.</text>
</comment>
<evidence type="ECO:0000256" key="2">
    <source>
        <dbReference type="ARBA" id="ARBA00007441"/>
    </source>
</evidence>
<dbReference type="InterPro" id="IPR015422">
    <property type="entry name" value="PyrdxlP-dep_Trfase_small"/>
</dbReference>
<comment type="catalytic activity">
    <reaction evidence="8 9">
        <text>L-aspartate + 2-oxoglutarate = oxaloacetate + L-glutamate</text>
        <dbReference type="Rhea" id="RHEA:21824"/>
        <dbReference type="ChEBI" id="CHEBI:16452"/>
        <dbReference type="ChEBI" id="CHEBI:16810"/>
        <dbReference type="ChEBI" id="CHEBI:29985"/>
        <dbReference type="ChEBI" id="CHEBI:29991"/>
        <dbReference type="EC" id="2.6.1.1"/>
    </reaction>
</comment>
<dbReference type="Proteomes" id="UP000001396">
    <property type="component" value="Unassembled WGS sequence"/>
</dbReference>
<dbReference type="GO" id="GO:0003993">
    <property type="term" value="F:acid phosphatase activity"/>
    <property type="evidence" value="ECO:0007669"/>
    <property type="project" value="InterPro"/>
</dbReference>
<dbReference type="GO" id="GO:0046872">
    <property type="term" value="F:metal ion binding"/>
    <property type="evidence" value="ECO:0007669"/>
    <property type="project" value="InterPro"/>
</dbReference>
<keyword evidence="5 9" id="KW-0808">Transferase</keyword>
<dbReference type="InterPro" id="IPR029052">
    <property type="entry name" value="Metallo-depent_PP-like"/>
</dbReference>
<keyword evidence="7" id="KW-0663">Pyridoxal phosphate</keyword>
<dbReference type="STRING" id="670386.D3BTH8"/>
<dbReference type="Gene3D" id="2.60.40.380">
    <property type="entry name" value="Purple acid phosphatase-like, N-terminal"/>
    <property type="match status" value="1"/>
</dbReference>
<name>D3BTH8_HETP5</name>
<dbReference type="FunFam" id="3.90.1150.10:FF:000001">
    <property type="entry name" value="Aspartate aminotransferase"/>
    <property type="match status" value="1"/>
</dbReference>
<dbReference type="Gene3D" id="3.60.21.10">
    <property type="match status" value="1"/>
</dbReference>
<comment type="similarity">
    <text evidence="2">Belongs to the class-I pyridoxal-phosphate-dependent aminotransferase family.</text>
</comment>
<dbReference type="Pfam" id="PF16656">
    <property type="entry name" value="Pur_ac_phosph_N"/>
    <property type="match status" value="1"/>
</dbReference>
<dbReference type="GO" id="GO:0030170">
    <property type="term" value="F:pyridoxal phosphate binding"/>
    <property type="evidence" value="ECO:0007669"/>
    <property type="project" value="InterPro"/>
</dbReference>
<dbReference type="EC" id="2.6.1.1" evidence="9"/>
<proteinExistence type="inferred from homology"/>
<evidence type="ECO:0000256" key="5">
    <source>
        <dbReference type="ARBA" id="ARBA00022679"/>
    </source>
</evidence>
<dbReference type="AlphaFoldDB" id="D3BTH8"/>
<dbReference type="FunFam" id="3.40.640.10:FF:000015">
    <property type="entry name" value="Aspartate aminotransferase"/>
    <property type="match status" value="1"/>
</dbReference>
<dbReference type="PRINTS" id="PR00799">
    <property type="entry name" value="TRANSAMINASE"/>
</dbReference>
<dbReference type="Pfam" id="PF00155">
    <property type="entry name" value="Aminotran_1_2"/>
    <property type="match status" value="1"/>
</dbReference>
<dbReference type="RefSeq" id="XP_020427529.1">
    <property type="nucleotide sequence ID" value="XM_020582226.1"/>
</dbReference>
<comment type="caution">
    <text evidence="12">The sequence shown here is derived from an EMBL/GenBank/DDBJ whole genome shotgun (WGS) entry which is preliminary data.</text>
</comment>
<dbReference type="GO" id="GO:0004069">
    <property type="term" value="F:L-aspartate:2-oxoglutarate aminotransferase activity"/>
    <property type="evidence" value="ECO:0007669"/>
    <property type="project" value="UniProtKB-EC"/>
</dbReference>
<evidence type="ECO:0000256" key="8">
    <source>
        <dbReference type="ARBA" id="ARBA00049185"/>
    </source>
</evidence>
<evidence type="ECO:0000256" key="3">
    <source>
        <dbReference type="ARBA" id="ARBA00011738"/>
    </source>
</evidence>
<keyword evidence="4 9" id="KW-0032">Aminotransferase</keyword>
<dbReference type="EMBL" id="ADBJ01000056">
    <property type="protein sequence ID" value="EFA75395.1"/>
    <property type="molecule type" value="Genomic_DNA"/>
</dbReference>
<feature type="domain" description="Aminotransferase class I/classII large" evidence="10">
    <location>
        <begin position="381"/>
        <end position="746"/>
    </location>
</feature>
<evidence type="ECO:0000259" key="10">
    <source>
        <dbReference type="Pfam" id="PF00155"/>
    </source>
</evidence>
<accession>D3BTH8</accession>
<feature type="domain" description="Purple acid phosphatase N-terminal" evidence="11">
    <location>
        <begin position="8"/>
        <end position="43"/>
    </location>
</feature>
<dbReference type="PROSITE" id="PS00105">
    <property type="entry name" value="AA_TRANSFER_CLASS_1"/>
    <property type="match status" value="1"/>
</dbReference>
<reference evidence="12 13" key="1">
    <citation type="journal article" date="2011" name="Genome Res.">
        <title>Phylogeny-wide analysis of social amoeba genomes highlights ancient origins for complex intercellular communication.</title>
        <authorList>
            <person name="Heidel A.J."/>
            <person name="Lawal H.M."/>
            <person name="Felder M."/>
            <person name="Schilde C."/>
            <person name="Helps N.R."/>
            <person name="Tunggal B."/>
            <person name="Rivero F."/>
            <person name="John U."/>
            <person name="Schleicher M."/>
            <person name="Eichinger L."/>
            <person name="Platzer M."/>
            <person name="Noegel A.A."/>
            <person name="Schaap P."/>
            <person name="Gloeckner G."/>
        </authorList>
    </citation>
    <scope>NUCLEOTIDE SEQUENCE [LARGE SCALE GENOMIC DNA]</scope>
    <source>
        <strain evidence="13">ATCC 26659 / Pp 5 / PN500</strain>
    </source>
</reference>
<protein>
    <recommendedName>
        <fullName evidence="9">Aspartate aminotransferase</fullName>
        <ecNumber evidence="9">2.6.1.1</ecNumber>
    </recommendedName>
</protein>
<dbReference type="CDD" id="cd00609">
    <property type="entry name" value="AAT_like"/>
    <property type="match status" value="1"/>
</dbReference>
<keyword evidence="6" id="KW-0732">Signal</keyword>
<dbReference type="Gene3D" id="3.40.640.10">
    <property type="entry name" value="Type I PLP-dependent aspartate aminotransferase-like (Major domain)"/>
    <property type="match status" value="1"/>
</dbReference>
<evidence type="ECO:0000256" key="7">
    <source>
        <dbReference type="ARBA" id="ARBA00022898"/>
    </source>
</evidence>
<dbReference type="PANTHER" id="PTHR11879">
    <property type="entry name" value="ASPARTATE AMINOTRANSFERASE"/>
    <property type="match status" value="1"/>
</dbReference>
<dbReference type="SUPFAM" id="SSF53383">
    <property type="entry name" value="PLP-dependent transferases"/>
    <property type="match status" value="1"/>
</dbReference>
<dbReference type="GO" id="GO:0005739">
    <property type="term" value="C:mitochondrion"/>
    <property type="evidence" value="ECO:0007669"/>
    <property type="project" value="TreeGrafter"/>
</dbReference>
<gene>
    <name evidence="12" type="primary">aatA</name>
    <name evidence="12" type="ORF">PPL_11474</name>
</gene>
<dbReference type="InterPro" id="IPR004839">
    <property type="entry name" value="Aminotransferase_I/II_large"/>
</dbReference>
<dbReference type="InParanoid" id="D3BTH8"/>
<dbReference type="InterPro" id="IPR015424">
    <property type="entry name" value="PyrdxlP-dep_Trfase"/>
</dbReference>
<evidence type="ECO:0000259" key="11">
    <source>
        <dbReference type="Pfam" id="PF16656"/>
    </source>
</evidence>
<dbReference type="InterPro" id="IPR015914">
    <property type="entry name" value="PAPs_N"/>
</dbReference>
<evidence type="ECO:0000313" key="12">
    <source>
        <dbReference type="EMBL" id="EFA75395.1"/>
    </source>
</evidence>
<dbReference type="GeneID" id="31366942"/>
<dbReference type="SUPFAM" id="SSF49363">
    <property type="entry name" value="Purple acid phosphatase, N-terminal domain"/>
    <property type="match status" value="1"/>
</dbReference>
<organism evidence="12 13">
    <name type="scientific">Heterostelium pallidum (strain ATCC 26659 / Pp 5 / PN500)</name>
    <name type="common">Cellular slime mold</name>
    <name type="synonym">Polysphondylium pallidum</name>
    <dbReference type="NCBI Taxonomy" id="670386"/>
    <lineage>
        <taxon>Eukaryota</taxon>
        <taxon>Amoebozoa</taxon>
        <taxon>Evosea</taxon>
        <taxon>Eumycetozoa</taxon>
        <taxon>Dictyostelia</taxon>
        <taxon>Acytosteliales</taxon>
        <taxon>Acytosteliaceae</taxon>
        <taxon>Heterostelium</taxon>
    </lineage>
</organism>